<evidence type="ECO:0000313" key="3">
    <source>
        <dbReference type="Proteomes" id="UP000777265"/>
    </source>
</evidence>
<organism evidence="2 3">
    <name type="scientific">Syntrophorhabdus aromaticivorans</name>
    <dbReference type="NCBI Taxonomy" id="328301"/>
    <lineage>
        <taxon>Bacteria</taxon>
        <taxon>Pseudomonadati</taxon>
        <taxon>Thermodesulfobacteriota</taxon>
        <taxon>Syntrophorhabdia</taxon>
        <taxon>Syntrophorhabdales</taxon>
        <taxon>Syntrophorhabdaceae</taxon>
        <taxon>Syntrophorhabdus</taxon>
    </lineage>
</organism>
<proteinExistence type="predicted"/>
<dbReference type="InterPro" id="IPR009057">
    <property type="entry name" value="Homeodomain-like_sf"/>
</dbReference>
<dbReference type="AlphaFoldDB" id="A0A971S2G4"/>
<evidence type="ECO:0000313" key="2">
    <source>
        <dbReference type="EMBL" id="NLW36257.1"/>
    </source>
</evidence>
<gene>
    <name evidence="2" type="ORF">GXY80_12405</name>
</gene>
<dbReference type="EMBL" id="JAAYEE010000226">
    <property type="protein sequence ID" value="NLW36257.1"/>
    <property type="molecule type" value="Genomic_DNA"/>
</dbReference>
<feature type="compositionally biased region" description="Basic and acidic residues" evidence="1">
    <location>
        <begin position="1"/>
        <end position="18"/>
    </location>
</feature>
<dbReference type="Proteomes" id="UP000777265">
    <property type="component" value="Unassembled WGS sequence"/>
</dbReference>
<dbReference type="SUPFAM" id="SSF46689">
    <property type="entry name" value="Homeodomain-like"/>
    <property type="match status" value="1"/>
</dbReference>
<name>A0A971S2G4_9BACT</name>
<accession>A0A971S2G4</accession>
<reference evidence="2" key="1">
    <citation type="journal article" date="2020" name="Biotechnol. Biofuels">
        <title>New insights from the biogas microbiome by comprehensive genome-resolved metagenomics of nearly 1600 species originating from multiple anaerobic digesters.</title>
        <authorList>
            <person name="Campanaro S."/>
            <person name="Treu L."/>
            <person name="Rodriguez-R L.M."/>
            <person name="Kovalovszki A."/>
            <person name="Ziels R.M."/>
            <person name="Maus I."/>
            <person name="Zhu X."/>
            <person name="Kougias P.G."/>
            <person name="Basile A."/>
            <person name="Luo G."/>
            <person name="Schluter A."/>
            <person name="Konstantinidis K.T."/>
            <person name="Angelidaki I."/>
        </authorList>
    </citation>
    <scope>NUCLEOTIDE SEQUENCE</scope>
    <source>
        <strain evidence="2">AS06rmzACSIP_7</strain>
    </source>
</reference>
<feature type="region of interest" description="Disordered" evidence="1">
    <location>
        <begin position="1"/>
        <end position="20"/>
    </location>
</feature>
<evidence type="ECO:0000256" key="1">
    <source>
        <dbReference type="SAM" id="MobiDB-lite"/>
    </source>
</evidence>
<protein>
    <recommendedName>
        <fullName evidence="4">Mor transcription activator domain-containing protein</fullName>
    </recommendedName>
</protein>
<dbReference type="Gene3D" id="1.10.10.60">
    <property type="entry name" value="Homeodomain-like"/>
    <property type="match status" value="1"/>
</dbReference>
<comment type="caution">
    <text evidence="2">The sequence shown here is derived from an EMBL/GenBank/DDBJ whole genome shotgun (WGS) entry which is preliminary data.</text>
</comment>
<evidence type="ECO:0008006" key="4">
    <source>
        <dbReference type="Google" id="ProtNLM"/>
    </source>
</evidence>
<reference evidence="2" key="2">
    <citation type="submission" date="2020-01" db="EMBL/GenBank/DDBJ databases">
        <authorList>
            <person name="Campanaro S."/>
        </authorList>
    </citation>
    <scope>NUCLEOTIDE SEQUENCE</scope>
    <source>
        <strain evidence="2">AS06rmzACSIP_7</strain>
    </source>
</reference>
<sequence>MSRVREKPDQKDRQETSARGRSCKWLEEIEIEDLLDGDMKLVYKYCGIETLVSLFDYFCSMSIYVSGKDLNKARKRYIRQHFTGNNVKSLCVKLGVSERFIYDVLEEKQTARCSVKIDRVSPKVTKEE</sequence>